<keyword evidence="3" id="KW-0012">Acyltransferase</keyword>
<dbReference type="RefSeq" id="WP_272098387.1">
    <property type="nucleotide sequence ID" value="NZ_JAQNDK010000003.1"/>
</dbReference>
<keyword evidence="4" id="KW-1185">Reference proteome</keyword>
<reference evidence="3 4" key="1">
    <citation type="submission" date="2023-01" db="EMBL/GenBank/DDBJ databases">
        <title>Minimal conservation of predation-associated metabolite biosynthetic gene clusters underscores biosynthetic potential of Myxococcota including descriptions for ten novel species: Archangium lansinium sp. nov., Myxococcus landrumus sp. nov., Nannocystis bai.</title>
        <authorList>
            <person name="Ahearne A."/>
            <person name="Stevens C."/>
            <person name="Dowd S."/>
        </authorList>
    </citation>
    <scope>NUCLEOTIDE SEQUENCE [LARGE SCALE GENOMIC DNA]</scope>
    <source>
        <strain evidence="3 4">WIWO2</strain>
    </source>
</reference>
<dbReference type="GO" id="GO:0016746">
    <property type="term" value="F:acyltransferase activity"/>
    <property type="evidence" value="ECO:0007669"/>
    <property type="project" value="UniProtKB-KW"/>
</dbReference>
<proteinExistence type="predicted"/>
<dbReference type="Proteomes" id="UP001217485">
    <property type="component" value="Unassembled WGS sequence"/>
</dbReference>
<feature type="compositionally biased region" description="Acidic residues" evidence="1">
    <location>
        <begin position="59"/>
        <end position="74"/>
    </location>
</feature>
<evidence type="ECO:0000313" key="4">
    <source>
        <dbReference type="Proteomes" id="UP001217485"/>
    </source>
</evidence>
<feature type="signal peptide" evidence="2">
    <location>
        <begin position="1"/>
        <end position="20"/>
    </location>
</feature>
<evidence type="ECO:0000256" key="2">
    <source>
        <dbReference type="SAM" id="SignalP"/>
    </source>
</evidence>
<protein>
    <submittedName>
        <fullName evidence="3">Acyltransferase</fullName>
    </submittedName>
</protein>
<feature type="region of interest" description="Disordered" evidence="1">
    <location>
        <begin position="27"/>
        <end position="83"/>
    </location>
</feature>
<feature type="chain" id="PRO_5046822279" evidence="2">
    <location>
        <begin position="21"/>
        <end position="149"/>
    </location>
</feature>
<comment type="caution">
    <text evidence="3">The sequence shown here is derived from an EMBL/GenBank/DDBJ whole genome shotgun (WGS) entry which is preliminary data.</text>
</comment>
<feature type="compositionally biased region" description="Pro residues" evidence="1">
    <location>
        <begin position="35"/>
        <end position="52"/>
    </location>
</feature>
<sequence length="149" mass="14950">MKSTRLFTVLGALMFPLAVALVTSGCPKKEEDDVPPVPSAPPVVPTPAPTPTPTTQIVPEEDAGADAADADTADADAGKKVVGTGDPSGIRKCCAALRQNAKSAPPEQQGGYLAAASACDGLANSPQGRQALSTLRGLLVGAQMPASCQ</sequence>
<organism evidence="3 4">
    <name type="scientific">Sorangium atrum</name>
    <dbReference type="NCBI Taxonomy" id="2995308"/>
    <lineage>
        <taxon>Bacteria</taxon>
        <taxon>Pseudomonadati</taxon>
        <taxon>Myxococcota</taxon>
        <taxon>Polyangia</taxon>
        <taxon>Polyangiales</taxon>
        <taxon>Polyangiaceae</taxon>
        <taxon>Sorangium</taxon>
    </lineage>
</organism>
<evidence type="ECO:0000313" key="3">
    <source>
        <dbReference type="EMBL" id="MDC0681349.1"/>
    </source>
</evidence>
<dbReference type="EMBL" id="JAQNDK010000003">
    <property type="protein sequence ID" value="MDC0681349.1"/>
    <property type="molecule type" value="Genomic_DNA"/>
</dbReference>
<gene>
    <name evidence="3" type="ORF">POL72_26650</name>
</gene>
<evidence type="ECO:0000256" key="1">
    <source>
        <dbReference type="SAM" id="MobiDB-lite"/>
    </source>
</evidence>
<dbReference type="PROSITE" id="PS51257">
    <property type="entry name" value="PROKAR_LIPOPROTEIN"/>
    <property type="match status" value="1"/>
</dbReference>
<name>A0ABT5C4K7_9BACT</name>
<keyword evidence="3" id="KW-0808">Transferase</keyword>
<keyword evidence="2" id="KW-0732">Signal</keyword>
<accession>A0ABT5C4K7</accession>